<protein>
    <recommendedName>
        <fullName evidence="4">DUF1735 domain-containing protein</fullName>
    </recommendedName>
</protein>
<name>A0A2U2X6J5_9FLAO</name>
<feature type="signal peptide" evidence="1">
    <location>
        <begin position="1"/>
        <end position="22"/>
    </location>
</feature>
<feature type="chain" id="PRO_5015631333" description="DUF1735 domain-containing protein" evidence="1">
    <location>
        <begin position="23"/>
        <end position="284"/>
    </location>
</feature>
<evidence type="ECO:0000313" key="2">
    <source>
        <dbReference type="EMBL" id="PWH83408.1"/>
    </source>
</evidence>
<dbReference type="Proteomes" id="UP000245375">
    <property type="component" value="Unassembled WGS sequence"/>
</dbReference>
<keyword evidence="3" id="KW-1185">Reference proteome</keyword>
<evidence type="ECO:0008006" key="4">
    <source>
        <dbReference type="Google" id="ProtNLM"/>
    </source>
</evidence>
<evidence type="ECO:0000256" key="1">
    <source>
        <dbReference type="SAM" id="SignalP"/>
    </source>
</evidence>
<evidence type="ECO:0000313" key="3">
    <source>
        <dbReference type="Proteomes" id="UP000245375"/>
    </source>
</evidence>
<reference evidence="3" key="3">
    <citation type="submission" date="2018-05" db="EMBL/GenBank/DDBJ databases">
        <authorList>
            <person name="Lu D."/>
        </authorList>
    </citation>
    <scope>NUCLEOTIDE SEQUENCE [LARGE SCALE GENOMIC DNA]</scope>
    <source>
        <strain evidence="3">ZY111</strain>
    </source>
</reference>
<sequence length="284" mass="30014">MKNYIKHITILLVSLMFTSCLVDDSAPSDNNDQGPNFVGFSTGSFNATATADGSTYDFVLPIEVNGPTFEDVTGEFTASISIDPSSTAVEGVHYQLPNKTVTVSSANNLISNLGFTVLTDGIEPPLAETPVLTLNISEVSSGQVVPNGRTGSIDINLLYLCSSELEGAYSVSVRYVRSSSGIDQTYTGSDIIDKTGDGQYRTRAAGHWEITGGPGAIGGTPGFDFVDVCDQITIPAQNLVNLYSNIVEGVSGSSSVNPDTGVITFTYTVCASDCREYFATYTPL</sequence>
<dbReference type="AlphaFoldDB" id="A0A2U2X6J5"/>
<dbReference type="OrthoDB" id="1453995at2"/>
<reference evidence="2 3" key="1">
    <citation type="submission" date="2018-05" db="EMBL/GenBank/DDBJ databases">
        <title>Algibacter marinivivus sp. nov., isolated from sample around a algae.</title>
        <authorList>
            <person name="Zhong X."/>
        </authorList>
    </citation>
    <scope>NUCLEOTIDE SEQUENCE [LARGE SCALE GENOMIC DNA]</scope>
    <source>
        <strain evidence="2 3">ZY111</strain>
    </source>
</reference>
<organism evidence="2 3">
    <name type="scientific">Algibacter marinivivus</name>
    <dbReference type="NCBI Taxonomy" id="2100723"/>
    <lineage>
        <taxon>Bacteria</taxon>
        <taxon>Pseudomonadati</taxon>
        <taxon>Bacteroidota</taxon>
        <taxon>Flavobacteriia</taxon>
        <taxon>Flavobacteriales</taxon>
        <taxon>Flavobacteriaceae</taxon>
        <taxon>Algibacter</taxon>
    </lineage>
</organism>
<dbReference type="PROSITE" id="PS51257">
    <property type="entry name" value="PROKAR_LIPOPROTEIN"/>
    <property type="match status" value="1"/>
</dbReference>
<gene>
    <name evidence="2" type="ORF">DIS18_02310</name>
</gene>
<proteinExistence type="predicted"/>
<accession>A0A2U2X6J5</accession>
<dbReference type="EMBL" id="QFRI01000001">
    <property type="protein sequence ID" value="PWH83408.1"/>
    <property type="molecule type" value="Genomic_DNA"/>
</dbReference>
<keyword evidence="1" id="KW-0732">Signal</keyword>
<reference evidence="3" key="2">
    <citation type="submission" date="2018-05" db="EMBL/GenBank/DDBJ databases">
        <title>Algibacter marinivivus sp. nov., isolated from sample around a algae.</title>
        <authorList>
            <person name="Lu D."/>
        </authorList>
    </citation>
    <scope>NUCLEOTIDE SEQUENCE [LARGE SCALE GENOMIC DNA]</scope>
    <source>
        <strain evidence="3">ZY111</strain>
    </source>
</reference>
<dbReference type="RefSeq" id="WP_109351419.1">
    <property type="nucleotide sequence ID" value="NZ_QFRI01000001.1"/>
</dbReference>
<comment type="caution">
    <text evidence="2">The sequence shown here is derived from an EMBL/GenBank/DDBJ whole genome shotgun (WGS) entry which is preliminary data.</text>
</comment>